<evidence type="ECO:0000256" key="5">
    <source>
        <dbReference type="ARBA" id="ARBA00023136"/>
    </source>
</evidence>
<keyword evidence="3 8" id="KW-0812">Transmembrane</keyword>
<feature type="region of interest" description="Disordered" evidence="7">
    <location>
        <begin position="931"/>
        <end position="956"/>
    </location>
</feature>
<feature type="transmembrane region" description="Helical" evidence="8">
    <location>
        <begin position="401"/>
        <end position="421"/>
    </location>
</feature>
<dbReference type="Proteomes" id="UP001186944">
    <property type="component" value="Unassembled WGS sequence"/>
</dbReference>
<sequence>MGCSCHKKYEEWIGNIFGKYGEFVAKGKGKPWIILSVCIIVNIGLMAGLLKLESVSDIEELYAPQNSEASKNRKELKDLFPNQVHQYFNRHAMSDFGLYGEIIIRAENDANIINSSTIDKIRNIDRKVRTEIIVNDESGKKLNFSDLCAVFEPRGCIVDGEVIFDPRFSTHIRNITYPNFLNERIAGLFGNLKMEAGIIQHASMVKLRYNLRDDNLASLSKDWEKQFEQKVSSFSEPGLDIAFIHSNSRNTELASSTTEDIKYFSVTFTLMITYASLASIGLNMNTVAWRPLLSLAGVLATILAIGSALGFASLIGIKFVSIVGVMPFLVIGIGLDDVFVLMSGMSDACADPSFGGSDKTIAKTLFLALKSSGIAITITSLTDFLAFGIGGSSVFLSVKNFCITTGIAVLFCYLNQLFFFVPCLVINERRVEENRHFLLCCKRLKSKEEDKEYRSKCSILCCSGHKPDKREEYDGPLERFPKILIKAVIRKLPCKIIILILFLCYLGISIYGTVNLKQGLELRNLATTESYYYKYTTWDATFFREDIPISFVIRSTKDYSSSKVRNDTKSLIQKAKQDSHIISDQGINWLSNFENSTLFNATNEDTFASSLMLFLNTAQGSIFRTDISFENSKISSSRFYVFSDNVKDSTEQADLMLRMREIASESNLPVFAYSPAFIFFEQYVQILPGTLQTVGIAIAVMLIITTAFMPQPIMIILVSVTMVMILVGIFGFMYFWDLTLSSITMIHLIMTVGFSVDFSAHICHAYLSVSSTKVFNDGQEKGERNERVEKALDRAGGPIINAAISSIVGILMLILSKSYIFQSFFKLMLLVILFGLVHSVFLLPVILSFIGPTFKDKKISPAPSRNMSGMNSTQNMSSAALNATAASSRNHTRHSSSNEKSNHNINKIAMSASDLRFSEVGINTIDRHLSESDRRQAAHKNRIQQNGTENSLAKGVPRENFKIPTITHNKETGVSMYHYTDP</sequence>
<evidence type="ECO:0000259" key="9">
    <source>
        <dbReference type="PROSITE" id="PS50156"/>
    </source>
</evidence>
<keyword evidence="5 8" id="KW-0472">Membrane</keyword>
<keyword evidence="6" id="KW-0325">Glycoprotein</keyword>
<feature type="domain" description="SSD" evidence="9">
    <location>
        <begin position="713"/>
        <end position="849"/>
    </location>
</feature>
<organism evidence="10 11">
    <name type="scientific">Pinctada imbricata</name>
    <name type="common">Atlantic pearl-oyster</name>
    <name type="synonym">Pinctada martensii</name>
    <dbReference type="NCBI Taxonomy" id="66713"/>
    <lineage>
        <taxon>Eukaryota</taxon>
        <taxon>Metazoa</taxon>
        <taxon>Spiralia</taxon>
        <taxon>Lophotrochozoa</taxon>
        <taxon>Mollusca</taxon>
        <taxon>Bivalvia</taxon>
        <taxon>Autobranchia</taxon>
        <taxon>Pteriomorphia</taxon>
        <taxon>Pterioida</taxon>
        <taxon>Pterioidea</taxon>
        <taxon>Pteriidae</taxon>
        <taxon>Pinctada</taxon>
    </lineage>
</organism>
<evidence type="ECO:0000256" key="4">
    <source>
        <dbReference type="ARBA" id="ARBA00022989"/>
    </source>
</evidence>
<evidence type="ECO:0000256" key="3">
    <source>
        <dbReference type="ARBA" id="ARBA00022692"/>
    </source>
</evidence>
<feature type="transmembrane region" description="Helical" evidence="8">
    <location>
        <begin position="714"/>
        <end position="736"/>
    </location>
</feature>
<feature type="transmembrane region" description="Helical" evidence="8">
    <location>
        <begin position="686"/>
        <end position="708"/>
    </location>
</feature>
<evidence type="ECO:0000313" key="10">
    <source>
        <dbReference type="EMBL" id="KAK3100784.1"/>
    </source>
</evidence>
<evidence type="ECO:0000256" key="1">
    <source>
        <dbReference type="ARBA" id="ARBA00004141"/>
    </source>
</evidence>
<dbReference type="InterPro" id="IPR000731">
    <property type="entry name" value="SSD"/>
</dbReference>
<feature type="domain" description="SSD" evidence="9">
    <location>
        <begin position="260"/>
        <end position="426"/>
    </location>
</feature>
<name>A0AA88Y9Q9_PINIB</name>
<dbReference type="AlphaFoldDB" id="A0AA88Y9Q9"/>
<comment type="similarity">
    <text evidence="2">Belongs to the patched family.</text>
</comment>
<dbReference type="PANTHER" id="PTHR10796:SF92">
    <property type="entry name" value="PATCHED-RELATED, ISOFORM A"/>
    <property type="match status" value="1"/>
</dbReference>
<dbReference type="InterPro" id="IPR051697">
    <property type="entry name" value="Patched_domain-protein"/>
</dbReference>
<feature type="compositionally biased region" description="Polar residues" evidence="7">
    <location>
        <begin position="863"/>
        <end position="876"/>
    </location>
</feature>
<evidence type="ECO:0000256" key="8">
    <source>
        <dbReference type="SAM" id="Phobius"/>
    </source>
</evidence>
<dbReference type="EMBL" id="VSWD01000006">
    <property type="protein sequence ID" value="KAK3100784.1"/>
    <property type="molecule type" value="Genomic_DNA"/>
</dbReference>
<evidence type="ECO:0000313" key="11">
    <source>
        <dbReference type="Proteomes" id="UP001186944"/>
    </source>
</evidence>
<comment type="subcellular location">
    <subcellularLocation>
        <location evidence="1">Membrane</location>
        <topology evidence="1">Multi-pass membrane protein</topology>
    </subcellularLocation>
</comment>
<accession>A0AA88Y9Q9</accession>
<dbReference type="PROSITE" id="PS50156">
    <property type="entry name" value="SSD"/>
    <property type="match status" value="2"/>
</dbReference>
<dbReference type="Gene3D" id="1.20.1640.10">
    <property type="entry name" value="Multidrug efflux transporter AcrB transmembrane domain"/>
    <property type="match status" value="2"/>
</dbReference>
<feature type="transmembrane region" description="Helical" evidence="8">
    <location>
        <begin position="32"/>
        <end position="50"/>
    </location>
</feature>
<proteinExistence type="inferred from homology"/>
<dbReference type="GO" id="GO:0016020">
    <property type="term" value="C:membrane"/>
    <property type="evidence" value="ECO:0007669"/>
    <property type="project" value="UniProtKB-SubCell"/>
</dbReference>
<dbReference type="SUPFAM" id="SSF82866">
    <property type="entry name" value="Multidrug efflux transporter AcrB transmembrane domain"/>
    <property type="match status" value="2"/>
</dbReference>
<reference evidence="10" key="1">
    <citation type="submission" date="2019-08" db="EMBL/GenBank/DDBJ databases">
        <title>The improved chromosome-level genome for the pearl oyster Pinctada fucata martensii using PacBio sequencing and Hi-C.</title>
        <authorList>
            <person name="Zheng Z."/>
        </authorList>
    </citation>
    <scope>NUCLEOTIDE SEQUENCE</scope>
    <source>
        <strain evidence="10">ZZ-2019</strain>
        <tissue evidence="10">Adductor muscle</tissue>
    </source>
</reference>
<feature type="transmembrane region" description="Helical" evidence="8">
    <location>
        <begin position="319"/>
        <end position="345"/>
    </location>
</feature>
<feature type="transmembrane region" description="Helical" evidence="8">
    <location>
        <begin position="263"/>
        <end position="282"/>
    </location>
</feature>
<comment type="caution">
    <text evidence="10">The sequence shown here is derived from an EMBL/GenBank/DDBJ whole genome shotgun (WGS) entry which is preliminary data.</text>
</comment>
<keyword evidence="4 8" id="KW-1133">Transmembrane helix</keyword>
<evidence type="ECO:0000256" key="6">
    <source>
        <dbReference type="ARBA" id="ARBA00023180"/>
    </source>
</evidence>
<feature type="region of interest" description="Disordered" evidence="7">
    <location>
        <begin position="861"/>
        <end position="905"/>
    </location>
</feature>
<feature type="transmembrane region" description="Helical" evidence="8">
    <location>
        <begin position="288"/>
        <end position="312"/>
    </location>
</feature>
<dbReference type="Pfam" id="PF02460">
    <property type="entry name" value="Patched"/>
    <property type="match status" value="1"/>
</dbReference>
<feature type="transmembrane region" description="Helical" evidence="8">
    <location>
        <begin position="496"/>
        <end position="514"/>
    </location>
</feature>
<feature type="transmembrane region" description="Helical" evidence="8">
    <location>
        <begin position="365"/>
        <end position="389"/>
    </location>
</feature>
<dbReference type="InterPro" id="IPR003392">
    <property type="entry name" value="PTHD_SSD"/>
</dbReference>
<dbReference type="PANTHER" id="PTHR10796">
    <property type="entry name" value="PATCHED-RELATED"/>
    <property type="match status" value="1"/>
</dbReference>
<feature type="transmembrane region" description="Helical" evidence="8">
    <location>
        <begin position="827"/>
        <end position="850"/>
    </location>
</feature>
<keyword evidence="11" id="KW-1185">Reference proteome</keyword>
<protein>
    <recommendedName>
        <fullName evidence="9">SSD domain-containing protein</fullName>
    </recommendedName>
</protein>
<evidence type="ECO:0000256" key="2">
    <source>
        <dbReference type="ARBA" id="ARBA00005585"/>
    </source>
</evidence>
<gene>
    <name evidence="10" type="ORF">FSP39_025281</name>
</gene>
<feature type="compositionally biased region" description="Low complexity" evidence="7">
    <location>
        <begin position="877"/>
        <end position="889"/>
    </location>
</feature>
<evidence type="ECO:0000256" key="7">
    <source>
        <dbReference type="SAM" id="MobiDB-lite"/>
    </source>
</evidence>
<feature type="transmembrane region" description="Helical" evidence="8">
    <location>
        <begin position="795"/>
        <end position="815"/>
    </location>
</feature>